<evidence type="ECO:0000256" key="5">
    <source>
        <dbReference type="ARBA" id="ARBA00023049"/>
    </source>
</evidence>
<comment type="caution">
    <text evidence="9">The sequence shown here is derived from an EMBL/GenBank/DDBJ whole genome shotgun (WGS) entry which is preliminary data.</text>
</comment>
<gene>
    <name evidence="9" type="ORF">GCM10023195_77240</name>
</gene>
<proteinExistence type="inferred from homology"/>
<feature type="transmembrane region" description="Helical" evidence="7">
    <location>
        <begin position="6"/>
        <end position="22"/>
    </location>
</feature>
<dbReference type="GO" id="GO:0008237">
    <property type="term" value="F:metallopeptidase activity"/>
    <property type="evidence" value="ECO:0007669"/>
    <property type="project" value="UniProtKB-KW"/>
</dbReference>
<dbReference type="Gene3D" id="3.30.2010.10">
    <property type="entry name" value="Metalloproteases ('zincins'), catalytic domain"/>
    <property type="match status" value="1"/>
</dbReference>
<comment type="cofactor">
    <cofactor evidence="6">
        <name>Zn(2+)</name>
        <dbReference type="ChEBI" id="CHEBI:29105"/>
    </cofactor>
    <text evidence="6">Binds 1 zinc ion per subunit.</text>
</comment>
<keyword evidence="7" id="KW-0812">Transmembrane</keyword>
<evidence type="ECO:0000256" key="4">
    <source>
        <dbReference type="ARBA" id="ARBA00022833"/>
    </source>
</evidence>
<keyword evidence="2" id="KW-0479">Metal-binding</keyword>
<keyword evidence="5 6" id="KW-0482">Metalloprotease</keyword>
<dbReference type="Pfam" id="PF01435">
    <property type="entry name" value="Peptidase_M48"/>
    <property type="match status" value="1"/>
</dbReference>
<dbReference type="InterPro" id="IPR052173">
    <property type="entry name" value="Beta-lactam_resp_regulator"/>
</dbReference>
<feature type="transmembrane region" description="Helical" evidence="7">
    <location>
        <begin position="85"/>
        <end position="108"/>
    </location>
</feature>
<keyword evidence="7" id="KW-1133">Transmembrane helix</keyword>
<dbReference type="PANTHER" id="PTHR34978:SF3">
    <property type="entry name" value="SLR0241 PROTEIN"/>
    <property type="match status" value="1"/>
</dbReference>
<feature type="transmembrane region" description="Helical" evidence="7">
    <location>
        <begin position="34"/>
        <end position="65"/>
    </location>
</feature>
<evidence type="ECO:0000256" key="7">
    <source>
        <dbReference type="SAM" id="Phobius"/>
    </source>
</evidence>
<name>A0ABP8TVP9_9ACTN</name>
<protein>
    <submittedName>
        <fullName evidence="9">M48 family metalloprotease</fullName>
    </submittedName>
</protein>
<evidence type="ECO:0000313" key="10">
    <source>
        <dbReference type="Proteomes" id="UP001500212"/>
    </source>
</evidence>
<feature type="domain" description="Peptidase M48" evidence="8">
    <location>
        <begin position="110"/>
        <end position="189"/>
    </location>
</feature>
<keyword evidence="4 6" id="KW-0862">Zinc</keyword>
<evidence type="ECO:0000256" key="1">
    <source>
        <dbReference type="ARBA" id="ARBA00022670"/>
    </source>
</evidence>
<accession>A0ABP8TVP9</accession>
<dbReference type="InterPro" id="IPR001915">
    <property type="entry name" value="Peptidase_M48"/>
</dbReference>
<keyword evidence="10" id="KW-1185">Reference proteome</keyword>
<sequence length="312" mass="33378">MIAVWVPLLAPLILAVVFRLAGPWRLEERMRPRLAVWVLTISSMSLAVCTVVALVVLLVAGLLQVPAMASVVPIPPGITRWLPVGVWPFGSCLAGALLLGMAGGLLRVARRHRSVRREAWARAVRYPVHGDVTVVPDVDVDAYALPGRPGRVIITGGMLRHLRPCERRVLLAHERSHLRHGHHRFLLAAELAAACHPPLRSLGETVSYCVERWADEDAAAEVGDRALAAKAIGRAALTSHTRHSAPLARIASGPVPRRVAALLDLREADPMRGLCSHLTALVLVSCLAVSAAGALDATTDLQEAILAAPTAT</sequence>
<keyword evidence="3 6" id="KW-0378">Hydrolase</keyword>
<evidence type="ECO:0000256" key="2">
    <source>
        <dbReference type="ARBA" id="ARBA00022723"/>
    </source>
</evidence>
<reference evidence="10" key="1">
    <citation type="journal article" date="2019" name="Int. J. Syst. Evol. Microbiol.">
        <title>The Global Catalogue of Microorganisms (GCM) 10K type strain sequencing project: providing services to taxonomists for standard genome sequencing and annotation.</title>
        <authorList>
            <consortium name="The Broad Institute Genomics Platform"/>
            <consortium name="The Broad Institute Genome Sequencing Center for Infectious Disease"/>
            <person name="Wu L."/>
            <person name="Ma J."/>
        </authorList>
    </citation>
    <scope>NUCLEOTIDE SEQUENCE [LARGE SCALE GENOMIC DNA]</scope>
    <source>
        <strain evidence="10">JCM 17938</strain>
    </source>
</reference>
<dbReference type="RefSeq" id="WP_345365548.1">
    <property type="nucleotide sequence ID" value="NZ_BAABHJ010000039.1"/>
</dbReference>
<evidence type="ECO:0000256" key="6">
    <source>
        <dbReference type="RuleBase" id="RU003983"/>
    </source>
</evidence>
<evidence type="ECO:0000256" key="3">
    <source>
        <dbReference type="ARBA" id="ARBA00022801"/>
    </source>
</evidence>
<dbReference type="EMBL" id="BAABHJ010000039">
    <property type="protein sequence ID" value="GAA4617312.1"/>
    <property type="molecule type" value="Genomic_DNA"/>
</dbReference>
<keyword evidence="7" id="KW-0472">Membrane</keyword>
<dbReference type="PANTHER" id="PTHR34978">
    <property type="entry name" value="POSSIBLE SENSOR-TRANSDUCER PROTEIN BLAR"/>
    <property type="match status" value="1"/>
</dbReference>
<evidence type="ECO:0000259" key="8">
    <source>
        <dbReference type="Pfam" id="PF01435"/>
    </source>
</evidence>
<comment type="similarity">
    <text evidence="6">Belongs to the peptidase M48 family.</text>
</comment>
<keyword evidence="1 6" id="KW-0645">Protease</keyword>
<dbReference type="Proteomes" id="UP001500212">
    <property type="component" value="Unassembled WGS sequence"/>
</dbReference>
<organism evidence="9 10">
    <name type="scientific">Actinoallomurus liliacearum</name>
    <dbReference type="NCBI Taxonomy" id="1080073"/>
    <lineage>
        <taxon>Bacteria</taxon>
        <taxon>Bacillati</taxon>
        <taxon>Actinomycetota</taxon>
        <taxon>Actinomycetes</taxon>
        <taxon>Streptosporangiales</taxon>
        <taxon>Thermomonosporaceae</taxon>
        <taxon>Actinoallomurus</taxon>
    </lineage>
</organism>
<evidence type="ECO:0000313" key="9">
    <source>
        <dbReference type="EMBL" id="GAA4617312.1"/>
    </source>
</evidence>